<gene>
    <name evidence="1" type="ORF">DJ83_12620</name>
</gene>
<dbReference type="Proteomes" id="UP000216409">
    <property type="component" value="Unassembled WGS sequence"/>
</dbReference>
<reference evidence="1 2" key="1">
    <citation type="journal article" date="2014" name="Front. Microbiol.">
        <title>Population and genomic analysis of the genus Halorubrum.</title>
        <authorList>
            <person name="Fullmer M.S."/>
            <person name="Soucy S.M."/>
            <person name="Swithers K.S."/>
            <person name="Makkay A.M."/>
            <person name="Wheeler R."/>
            <person name="Ventosa A."/>
            <person name="Gogarten J.P."/>
            <person name="Papke R.T."/>
        </authorList>
    </citation>
    <scope>NUCLEOTIDE SEQUENCE [LARGE SCALE GENOMIC DNA]</scope>
    <source>
        <strain evidence="1 2">LD3</strain>
    </source>
</reference>
<name>A0A256ISD2_HALEZ</name>
<accession>A0A256ISD2</accession>
<evidence type="ECO:0000313" key="2">
    <source>
        <dbReference type="Proteomes" id="UP000216409"/>
    </source>
</evidence>
<dbReference type="EMBL" id="NHOW01000147">
    <property type="protein sequence ID" value="OYR59479.1"/>
    <property type="molecule type" value="Genomic_DNA"/>
</dbReference>
<organism evidence="1 2">
    <name type="scientific">Halorubrum ezzemoulense</name>
    <name type="common">Halorubrum chaoviator</name>
    <dbReference type="NCBI Taxonomy" id="337243"/>
    <lineage>
        <taxon>Archaea</taxon>
        <taxon>Methanobacteriati</taxon>
        <taxon>Methanobacteriota</taxon>
        <taxon>Stenosarchaea group</taxon>
        <taxon>Halobacteria</taxon>
        <taxon>Halobacteriales</taxon>
        <taxon>Haloferacaceae</taxon>
        <taxon>Halorubrum</taxon>
    </lineage>
</organism>
<evidence type="ECO:0000313" key="1">
    <source>
        <dbReference type="EMBL" id="OYR59479.1"/>
    </source>
</evidence>
<comment type="caution">
    <text evidence="1">The sequence shown here is derived from an EMBL/GenBank/DDBJ whole genome shotgun (WGS) entry which is preliminary data.</text>
</comment>
<dbReference type="AlphaFoldDB" id="A0A256ISD2"/>
<sequence>MRPNVDIPWSIHGRIKEHAEQTDQTIEEAYIETLENGVRDLPEQRGEVTLPSPGYNDFGPRLIRTQGTDSPDINDSVTFHPFFHLGENSMEIRTRMDDMDVDEFTDRLARLHNVGRLSTSWFTVHQLGGALVGRGPANLATAVREAHARFADEEIPTYKNGHLIYIANLAYEDEYLLIRAEIPRSSRDKQVLSNVELRFITEGVPVTGALYQRLARAFGFNELFNATAFDLPRTGFNAPEGSTPVVTEQITTEEENYDDPSVNGLIIENPLQNNDDLLSHLKSELSGPERSKSEAEHHIEVLANYDELYCDLTHNHGLSEDREYEFKGLSATYIKPLFNRNSTWNLTASVSW</sequence>
<proteinExistence type="predicted"/>
<dbReference type="RefSeq" id="WP_094580282.1">
    <property type="nucleotide sequence ID" value="NZ_NHOW01000147.1"/>
</dbReference>
<protein>
    <submittedName>
        <fullName evidence="1">Uncharacterized protein</fullName>
    </submittedName>
</protein>